<name>A0A1I4LX77_9FIRM</name>
<sequence length="48" mass="5640">MDRLRRKRNFTKSEREEIVKEMVQGYEKIAAVNEELVKNVSLSKDGTN</sequence>
<dbReference type="RefSeq" id="WP_177181443.1">
    <property type="nucleotide sequence ID" value="NZ_FOTI01000045.1"/>
</dbReference>
<proteinExistence type="predicted"/>
<dbReference type="STRING" id="29563.SAMN02983006_02437"/>
<reference evidence="1 2" key="1">
    <citation type="submission" date="2016-10" db="EMBL/GenBank/DDBJ databases">
        <authorList>
            <person name="de Groot N.N."/>
        </authorList>
    </citation>
    <scope>NUCLEOTIDE SEQUENCE [LARGE SCALE GENOMIC DNA]</scope>
    <source>
        <strain evidence="1 2">ATCC 51327</strain>
    </source>
</reference>
<dbReference type="EMBL" id="FOTI01000045">
    <property type="protein sequence ID" value="SFL95552.1"/>
    <property type="molecule type" value="Genomic_DNA"/>
</dbReference>
<keyword evidence="2" id="KW-1185">Reference proteome</keyword>
<evidence type="ECO:0000313" key="2">
    <source>
        <dbReference type="Proteomes" id="UP000199006"/>
    </source>
</evidence>
<gene>
    <name evidence="1" type="ORF">SAMN02983006_02437</name>
</gene>
<evidence type="ECO:0000313" key="1">
    <source>
        <dbReference type="EMBL" id="SFL95552.1"/>
    </source>
</evidence>
<dbReference type="Proteomes" id="UP000199006">
    <property type="component" value="Unassembled WGS sequence"/>
</dbReference>
<dbReference type="AlphaFoldDB" id="A0A1I4LX77"/>
<protein>
    <submittedName>
        <fullName evidence="1">Uncharacterized protein</fullName>
    </submittedName>
</protein>
<organism evidence="1 2">
    <name type="scientific">Halanaerobium salsuginis</name>
    <dbReference type="NCBI Taxonomy" id="29563"/>
    <lineage>
        <taxon>Bacteria</taxon>
        <taxon>Bacillati</taxon>
        <taxon>Bacillota</taxon>
        <taxon>Clostridia</taxon>
        <taxon>Halanaerobiales</taxon>
        <taxon>Halanaerobiaceae</taxon>
        <taxon>Halanaerobium</taxon>
    </lineage>
</organism>
<accession>A0A1I4LX77</accession>